<sequence>MNEEHRNALQASLHEICQDLDAEDTLPYLMAKGILQGGQAQEIMAIPRKSTRNMQLITFVKAAGPMAFRDFLSALLICNKEYLAKAILAHLPPSSTRQILPELKAM</sequence>
<dbReference type="Pfam" id="PF00619">
    <property type="entry name" value="CARD"/>
    <property type="match status" value="1"/>
</dbReference>
<dbReference type="GO" id="GO:0042981">
    <property type="term" value="P:regulation of apoptotic process"/>
    <property type="evidence" value="ECO:0007669"/>
    <property type="project" value="InterPro"/>
</dbReference>
<evidence type="ECO:0000313" key="2">
    <source>
        <dbReference type="Proteomes" id="UP000887566"/>
    </source>
</evidence>
<dbReference type="PANTHER" id="PTHR15034">
    <property type="entry name" value="DEATH DOMAIN-CONTAINING PROTEIN CRADD"/>
    <property type="match status" value="1"/>
</dbReference>
<dbReference type="WBParaSite" id="PSAMB.scaffold13769size2133.g35672.t1">
    <property type="protein sequence ID" value="PSAMB.scaffold13769size2133.g35672.t1"/>
    <property type="gene ID" value="PSAMB.scaffold13769size2133.g35672"/>
</dbReference>
<name>A0A914UZP1_9BILA</name>
<dbReference type="SUPFAM" id="SSF47986">
    <property type="entry name" value="DEATH domain"/>
    <property type="match status" value="1"/>
</dbReference>
<dbReference type="Proteomes" id="UP000887566">
    <property type="component" value="Unplaced"/>
</dbReference>
<feature type="domain" description="CARD" evidence="1">
    <location>
        <begin position="1"/>
        <end position="90"/>
    </location>
</feature>
<reference evidence="3" key="1">
    <citation type="submission" date="2022-11" db="UniProtKB">
        <authorList>
            <consortium name="WormBaseParasite"/>
        </authorList>
    </citation>
    <scope>IDENTIFICATION</scope>
</reference>
<dbReference type="SMART" id="SM00114">
    <property type="entry name" value="CARD"/>
    <property type="match status" value="1"/>
</dbReference>
<dbReference type="PROSITE" id="PS50209">
    <property type="entry name" value="CARD"/>
    <property type="match status" value="1"/>
</dbReference>
<dbReference type="GO" id="GO:0002020">
    <property type="term" value="F:protease binding"/>
    <property type="evidence" value="ECO:0007669"/>
    <property type="project" value="InterPro"/>
</dbReference>
<protein>
    <submittedName>
        <fullName evidence="3">CARD domain-containing protein</fullName>
    </submittedName>
</protein>
<organism evidence="2 3">
    <name type="scientific">Plectus sambesii</name>
    <dbReference type="NCBI Taxonomy" id="2011161"/>
    <lineage>
        <taxon>Eukaryota</taxon>
        <taxon>Metazoa</taxon>
        <taxon>Ecdysozoa</taxon>
        <taxon>Nematoda</taxon>
        <taxon>Chromadorea</taxon>
        <taxon>Plectida</taxon>
        <taxon>Plectina</taxon>
        <taxon>Plectoidea</taxon>
        <taxon>Plectidae</taxon>
        <taxon>Plectus</taxon>
    </lineage>
</organism>
<keyword evidence="2" id="KW-1185">Reference proteome</keyword>
<dbReference type="GO" id="GO:0070513">
    <property type="term" value="F:death domain binding"/>
    <property type="evidence" value="ECO:0007669"/>
    <property type="project" value="InterPro"/>
</dbReference>
<dbReference type="InterPro" id="IPR011029">
    <property type="entry name" value="DEATH-like_dom_sf"/>
</dbReference>
<dbReference type="InterPro" id="IPR037939">
    <property type="entry name" value="CRADD"/>
</dbReference>
<evidence type="ECO:0000259" key="1">
    <source>
        <dbReference type="PROSITE" id="PS50209"/>
    </source>
</evidence>
<accession>A0A914UZP1</accession>
<evidence type="ECO:0000313" key="3">
    <source>
        <dbReference type="WBParaSite" id="PSAMB.scaffold13769size2133.g35672.t1"/>
    </source>
</evidence>
<proteinExistence type="predicted"/>
<dbReference type="Gene3D" id="1.10.533.10">
    <property type="entry name" value="Death Domain, Fas"/>
    <property type="match status" value="1"/>
</dbReference>
<dbReference type="InterPro" id="IPR001315">
    <property type="entry name" value="CARD"/>
</dbReference>
<dbReference type="PANTHER" id="PTHR15034:SF5">
    <property type="entry name" value="DEATH DOMAIN-CONTAINING PROTEIN CRADD"/>
    <property type="match status" value="1"/>
</dbReference>
<dbReference type="CDD" id="cd01671">
    <property type="entry name" value="CARD"/>
    <property type="match status" value="1"/>
</dbReference>
<dbReference type="AlphaFoldDB" id="A0A914UZP1"/>